<dbReference type="AlphaFoldDB" id="A0A497VFU2"/>
<evidence type="ECO:0000313" key="2">
    <source>
        <dbReference type="Proteomes" id="UP000269157"/>
    </source>
</evidence>
<dbReference type="RefSeq" id="WP_121025543.1">
    <property type="nucleotide sequence ID" value="NZ_RCCE01000005.1"/>
</dbReference>
<dbReference type="OrthoDB" id="7690651at2"/>
<comment type="caution">
    <text evidence="1">The sequence shown here is derived from an EMBL/GenBank/DDBJ whole genome shotgun (WGS) entry which is preliminary data.</text>
</comment>
<protein>
    <recommendedName>
        <fullName evidence="3">Lipoprotein</fullName>
    </recommendedName>
</protein>
<sequence>MKYAIAFATAAMLTACGIDGEPSAPDSAAKNTTGITITGRAEAGVSKKW</sequence>
<accession>A0A497VFU2</accession>
<organism evidence="1 2">
    <name type="scientific">Litoreibacter meonggei</name>
    <dbReference type="NCBI Taxonomy" id="1049199"/>
    <lineage>
        <taxon>Bacteria</taxon>
        <taxon>Pseudomonadati</taxon>
        <taxon>Pseudomonadota</taxon>
        <taxon>Alphaproteobacteria</taxon>
        <taxon>Rhodobacterales</taxon>
        <taxon>Roseobacteraceae</taxon>
        <taxon>Litoreibacter</taxon>
    </lineage>
</organism>
<keyword evidence="2" id="KW-1185">Reference proteome</keyword>
<dbReference type="EMBL" id="RCCE01000005">
    <property type="protein sequence ID" value="RLJ41077.1"/>
    <property type="molecule type" value="Genomic_DNA"/>
</dbReference>
<reference evidence="1 2" key="1">
    <citation type="submission" date="2018-10" db="EMBL/GenBank/DDBJ databases">
        <title>Genomic Encyclopedia of Archaeal and Bacterial Type Strains, Phase II (KMG-II): from individual species to whole genera.</title>
        <authorList>
            <person name="Goeker M."/>
        </authorList>
    </citation>
    <scope>NUCLEOTIDE SEQUENCE [LARGE SCALE GENOMIC DNA]</scope>
    <source>
        <strain evidence="1 2">DSM 29466</strain>
    </source>
</reference>
<evidence type="ECO:0000313" key="1">
    <source>
        <dbReference type="EMBL" id="RLJ41077.1"/>
    </source>
</evidence>
<dbReference type="PROSITE" id="PS51257">
    <property type="entry name" value="PROKAR_LIPOPROTEIN"/>
    <property type="match status" value="1"/>
</dbReference>
<evidence type="ECO:0008006" key="3">
    <source>
        <dbReference type="Google" id="ProtNLM"/>
    </source>
</evidence>
<dbReference type="Proteomes" id="UP000269157">
    <property type="component" value="Unassembled WGS sequence"/>
</dbReference>
<gene>
    <name evidence="1" type="ORF">BCF46_2865</name>
</gene>
<proteinExistence type="predicted"/>
<name>A0A497VFU2_9RHOB</name>